<feature type="domain" description="Peptidase S8/S53" evidence="8">
    <location>
        <begin position="112"/>
        <end position="388"/>
    </location>
</feature>
<dbReference type="SUPFAM" id="SSF52743">
    <property type="entry name" value="Subtilisin-like"/>
    <property type="match status" value="1"/>
</dbReference>
<keyword evidence="4 5" id="KW-0720">Serine protease</keyword>
<dbReference type="InterPro" id="IPR015500">
    <property type="entry name" value="Peptidase_S8_subtilisin-rel"/>
</dbReference>
<dbReference type="PROSITE" id="PS00138">
    <property type="entry name" value="SUBTILASE_SER"/>
    <property type="match status" value="1"/>
</dbReference>
<keyword evidence="2 5" id="KW-0645">Protease</keyword>
<proteinExistence type="inferred from homology"/>
<dbReference type="InterPro" id="IPR023828">
    <property type="entry name" value="Peptidase_S8_Ser-AS"/>
</dbReference>
<dbReference type="InterPro" id="IPR023827">
    <property type="entry name" value="Peptidase_S8_Asp-AS"/>
</dbReference>
<dbReference type="Proteomes" id="UP000095463">
    <property type="component" value="Unassembled WGS sequence"/>
</dbReference>
<dbReference type="InterPro" id="IPR036852">
    <property type="entry name" value="Peptidase_S8/S53_dom_sf"/>
</dbReference>
<dbReference type="GO" id="GO:0004252">
    <property type="term" value="F:serine-type endopeptidase activity"/>
    <property type="evidence" value="ECO:0007669"/>
    <property type="project" value="UniProtKB-UniRule"/>
</dbReference>
<dbReference type="InterPro" id="IPR000209">
    <property type="entry name" value="Peptidase_S8/S53_dom"/>
</dbReference>
<feature type="region of interest" description="Disordered" evidence="7">
    <location>
        <begin position="390"/>
        <end position="411"/>
    </location>
</feature>
<accession>A0A1E5XX12</accession>
<evidence type="ECO:0000259" key="8">
    <source>
        <dbReference type="Pfam" id="PF00082"/>
    </source>
</evidence>
<dbReference type="PROSITE" id="PS51892">
    <property type="entry name" value="SUBTILASE"/>
    <property type="match status" value="1"/>
</dbReference>
<sequence>MGSLRDRAAAPIPESNELEGMMGGALEAAVAEEPVTGALTLESTTLSEAQAQDAARDPDAMIAPVMPVELIQPLSAADIGADAAADPLAQAMAAKASWGVAGVGADISKMTGQGVTVAVLDTGIDAAHAAFAGVNIVGQDFTGSGSFADKHGHGTHCAGTIFGRDVDGVRIGVARGVTNAIVGKVLDDRGRGSTTAVLKALHWAGAQGANVVSMSLGFDFPAMQEQLQLGGRPQRLATSIALKAYRENLAMFDALLTFLMLENPASQGMVVVAASGNESMRQTDPNFVIDTSLPAASSRDIISVGAVSQAAGGLFDIANFSNTNPVLCAPGVGIVSAKPGGGLVSMNGTSMACPHVAGLAALWWQWLPANMGRASGSGVRARITANARPGSFTPRTTLADRGSGVATAPAP</sequence>
<gene>
    <name evidence="9" type="ORF">VW23_008145</name>
</gene>
<evidence type="ECO:0000256" key="2">
    <source>
        <dbReference type="ARBA" id="ARBA00022670"/>
    </source>
</evidence>
<comment type="similarity">
    <text evidence="1 5 6">Belongs to the peptidase S8 family.</text>
</comment>
<dbReference type="EMBL" id="LAJE02000027">
    <property type="protein sequence ID" value="OEO33126.1"/>
    <property type="molecule type" value="Genomic_DNA"/>
</dbReference>
<organism evidence="9 10">
    <name type="scientific">Devosia insulae DS-56</name>
    <dbReference type="NCBI Taxonomy" id="1116389"/>
    <lineage>
        <taxon>Bacteria</taxon>
        <taxon>Pseudomonadati</taxon>
        <taxon>Pseudomonadota</taxon>
        <taxon>Alphaproteobacteria</taxon>
        <taxon>Hyphomicrobiales</taxon>
        <taxon>Devosiaceae</taxon>
        <taxon>Devosia</taxon>
    </lineage>
</organism>
<feature type="active site" description="Charge relay system" evidence="5">
    <location>
        <position position="153"/>
    </location>
</feature>
<evidence type="ECO:0000256" key="5">
    <source>
        <dbReference type="PROSITE-ProRule" id="PRU01240"/>
    </source>
</evidence>
<dbReference type="AlphaFoldDB" id="A0A1E5XX12"/>
<dbReference type="GO" id="GO:0006508">
    <property type="term" value="P:proteolysis"/>
    <property type="evidence" value="ECO:0007669"/>
    <property type="project" value="UniProtKB-KW"/>
</dbReference>
<evidence type="ECO:0000256" key="3">
    <source>
        <dbReference type="ARBA" id="ARBA00022801"/>
    </source>
</evidence>
<dbReference type="CDD" id="cd07480">
    <property type="entry name" value="Peptidases_S8_12"/>
    <property type="match status" value="1"/>
</dbReference>
<keyword evidence="10" id="KW-1185">Reference proteome</keyword>
<evidence type="ECO:0000256" key="4">
    <source>
        <dbReference type="ARBA" id="ARBA00022825"/>
    </source>
</evidence>
<keyword evidence="3 5" id="KW-0378">Hydrolase</keyword>
<evidence type="ECO:0000313" key="10">
    <source>
        <dbReference type="Proteomes" id="UP000095463"/>
    </source>
</evidence>
<dbReference type="PRINTS" id="PR00723">
    <property type="entry name" value="SUBTILISIN"/>
</dbReference>
<dbReference type="PROSITE" id="PS00136">
    <property type="entry name" value="SUBTILASE_ASP"/>
    <property type="match status" value="1"/>
</dbReference>
<dbReference type="Gene3D" id="3.40.50.200">
    <property type="entry name" value="Peptidase S8/S53 domain"/>
    <property type="match status" value="1"/>
</dbReference>
<dbReference type="PANTHER" id="PTHR43399:SF4">
    <property type="entry name" value="CELL WALL-ASSOCIATED PROTEASE"/>
    <property type="match status" value="1"/>
</dbReference>
<feature type="active site" description="Charge relay system" evidence="5">
    <location>
        <position position="350"/>
    </location>
</feature>
<evidence type="ECO:0000256" key="7">
    <source>
        <dbReference type="SAM" id="MobiDB-lite"/>
    </source>
</evidence>
<evidence type="ECO:0000313" key="9">
    <source>
        <dbReference type="EMBL" id="OEO33126.1"/>
    </source>
</evidence>
<dbReference type="Pfam" id="PF00082">
    <property type="entry name" value="Peptidase_S8"/>
    <property type="match status" value="1"/>
</dbReference>
<dbReference type="InterPro" id="IPR051048">
    <property type="entry name" value="Peptidase_S8/S53_subtilisin"/>
</dbReference>
<evidence type="ECO:0000256" key="1">
    <source>
        <dbReference type="ARBA" id="ARBA00011073"/>
    </source>
</evidence>
<comment type="caution">
    <text evidence="9">The sequence shown here is derived from an EMBL/GenBank/DDBJ whole genome shotgun (WGS) entry which is preliminary data.</text>
</comment>
<protein>
    <recommendedName>
        <fullName evidence="8">Peptidase S8/S53 domain-containing protein</fullName>
    </recommendedName>
</protein>
<dbReference type="PANTHER" id="PTHR43399">
    <property type="entry name" value="SUBTILISIN-RELATED"/>
    <property type="match status" value="1"/>
</dbReference>
<reference evidence="9 10" key="1">
    <citation type="journal article" date="2015" name="Genome Announc.">
        <title>Genome Assemblies of Three Soil-Associated Devosia species: D. insulae, D. limi, and D. soli.</title>
        <authorList>
            <person name="Hassan Y.I."/>
            <person name="Lepp D."/>
            <person name="Zhou T."/>
        </authorList>
    </citation>
    <scope>NUCLEOTIDE SEQUENCE [LARGE SCALE GENOMIC DNA]</scope>
    <source>
        <strain evidence="9 10">DS-56</strain>
    </source>
</reference>
<feature type="active site" description="Charge relay system" evidence="5">
    <location>
        <position position="121"/>
    </location>
</feature>
<evidence type="ECO:0000256" key="6">
    <source>
        <dbReference type="RuleBase" id="RU003355"/>
    </source>
</evidence>
<name>A0A1E5XX12_9HYPH</name>